<dbReference type="STRING" id="1920490.GCA_001895925_02909"/>
<name>A0A2T1D4X4_9CYAN</name>
<dbReference type="Proteomes" id="UP000238634">
    <property type="component" value="Unassembled WGS sequence"/>
</dbReference>
<dbReference type="AlphaFoldDB" id="A0A2T1D4X4"/>
<sequence>MAELYITSQKLVETLKIATQDLIDAEEFFDSIPDDEWELTQGKDYKVVNKTTGLREYTSSGAYTIARYLEATQKQTFWQRLTEWFTHTKREISKAFIKKHILDNSSSLIKRNGQFFVSRSDLVTIFKTRSDYLSKMAEHTQKTQYPLIKGEDFEDFVDKGGLHFSLSGISKLSHSFKECQSKKNRQEWCGDVGVVVGPQISDIVAEIQNREKRIQTAMDKVKKRDHNTCQVTGQKKNRVDRLKLSAHHLYSQNGYPHLADVENNLLTLDVEVHERFHQDYMGGTTKPCTIDDFISFVQAYYPSNAKVVIWLDAQKRVLGNPQPEDQRKPHVLYLPASRVI</sequence>
<evidence type="ECO:0000313" key="2">
    <source>
        <dbReference type="Proteomes" id="UP000238634"/>
    </source>
</evidence>
<dbReference type="OrthoDB" id="529013at2"/>
<dbReference type="EMBL" id="PVWG01000060">
    <property type="protein sequence ID" value="PSB15474.1"/>
    <property type="molecule type" value="Genomic_DNA"/>
</dbReference>
<keyword evidence="2" id="KW-1185">Reference proteome</keyword>
<comment type="caution">
    <text evidence="1">The sequence shown here is derived from an EMBL/GenBank/DDBJ whole genome shotgun (WGS) entry which is preliminary data.</text>
</comment>
<reference evidence="1 2" key="2">
    <citation type="submission" date="2018-03" db="EMBL/GenBank/DDBJ databases">
        <title>The ancient ancestry and fast evolution of plastids.</title>
        <authorList>
            <person name="Moore K.R."/>
            <person name="Magnabosco C."/>
            <person name="Momper L."/>
            <person name="Gold D.A."/>
            <person name="Bosak T."/>
            <person name="Fournier G.P."/>
        </authorList>
    </citation>
    <scope>NUCLEOTIDE SEQUENCE [LARGE SCALE GENOMIC DNA]</scope>
    <source>
        <strain evidence="1 2">ULC007</strain>
    </source>
</reference>
<evidence type="ECO:0000313" key="1">
    <source>
        <dbReference type="EMBL" id="PSB15474.1"/>
    </source>
</evidence>
<accession>A0A2T1D4X4</accession>
<protein>
    <submittedName>
        <fullName evidence="1">Uncharacterized protein</fullName>
    </submittedName>
</protein>
<reference evidence="1 2" key="1">
    <citation type="submission" date="2018-02" db="EMBL/GenBank/DDBJ databases">
        <authorList>
            <person name="Cohen D.B."/>
            <person name="Kent A.D."/>
        </authorList>
    </citation>
    <scope>NUCLEOTIDE SEQUENCE [LARGE SCALE GENOMIC DNA]</scope>
    <source>
        <strain evidence="1 2">ULC007</strain>
    </source>
</reference>
<gene>
    <name evidence="1" type="ORF">C7B65_24300</name>
</gene>
<dbReference type="RefSeq" id="WP_073075055.1">
    <property type="nucleotide sequence ID" value="NZ_MPPI01000058.1"/>
</dbReference>
<organism evidence="1 2">
    <name type="scientific">Phormidesmis priestleyi ULC007</name>
    <dbReference type="NCBI Taxonomy" id="1920490"/>
    <lineage>
        <taxon>Bacteria</taxon>
        <taxon>Bacillati</taxon>
        <taxon>Cyanobacteriota</taxon>
        <taxon>Cyanophyceae</taxon>
        <taxon>Leptolyngbyales</taxon>
        <taxon>Leptolyngbyaceae</taxon>
        <taxon>Phormidesmis</taxon>
    </lineage>
</organism>
<proteinExistence type="predicted"/>